<feature type="signal peptide" evidence="2">
    <location>
        <begin position="1"/>
        <end position="28"/>
    </location>
</feature>
<evidence type="ECO:0000256" key="2">
    <source>
        <dbReference type="SAM" id="SignalP"/>
    </source>
</evidence>
<evidence type="ECO:0000313" key="4">
    <source>
        <dbReference type="Proteomes" id="UP000199309"/>
    </source>
</evidence>
<organism evidence="3 4">
    <name type="scientific">Megasphaera paucivorans</name>
    <dbReference type="NCBI Taxonomy" id="349095"/>
    <lineage>
        <taxon>Bacteria</taxon>
        <taxon>Bacillati</taxon>
        <taxon>Bacillota</taxon>
        <taxon>Negativicutes</taxon>
        <taxon>Veillonellales</taxon>
        <taxon>Veillonellaceae</taxon>
        <taxon>Megasphaera</taxon>
    </lineage>
</organism>
<accession>A0A1G9ZJ69</accession>
<evidence type="ECO:0000313" key="3">
    <source>
        <dbReference type="EMBL" id="SDN21350.1"/>
    </source>
</evidence>
<reference evidence="3 4" key="1">
    <citation type="submission" date="2016-10" db="EMBL/GenBank/DDBJ databases">
        <authorList>
            <person name="de Groot N.N."/>
        </authorList>
    </citation>
    <scope>NUCLEOTIDE SEQUENCE [LARGE SCALE GENOMIC DNA]</scope>
    <source>
        <strain evidence="3 4">DSM 16981</strain>
    </source>
</reference>
<dbReference type="AlphaFoldDB" id="A0A1G9ZJ69"/>
<gene>
    <name evidence="3" type="ORF">SAMN05660299_02341</name>
</gene>
<feature type="transmembrane region" description="Helical" evidence="1">
    <location>
        <begin position="186"/>
        <end position="208"/>
    </location>
</feature>
<feature type="transmembrane region" description="Helical" evidence="1">
    <location>
        <begin position="321"/>
        <end position="338"/>
    </location>
</feature>
<dbReference type="InterPro" id="IPR012507">
    <property type="entry name" value="YibE_F"/>
</dbReference>
<name>A0A1G9ZJ69_9FIRM</name>
<dbReference type="PANTHER" id="PTHR41771:SF1">
    <property type="entry name" value="MEMBRANE PROTEIN"/>
    <property type="match status" value="1"/>
</dbReference>
<feature type="transmembrane region" description="Helical" evidence="1">
    <location>
        <begin position="135"/>
        <end position="153"/>
    </location>
</feature>
<evidence type="ECO:0000256" key="1">
    <source>
        <dbReference type="SAM" id="Phobius"/>
    </source>
</evidence>
<keyword evidence="1" id="KW-0472">Membrane</keyword>
<feature type="transmembrane region" description="Helical" evidence="1">
    <location>
        <begin position="160"/>
        <end position="180"/>
    </location>
</feature>
<keyword evidence="2" id="KW-0732">Signal</keyword>
<feature type="transmembrane region" description="Helical" evidence="1">
    <location>
        <begin position="358"/>
        <end position="382"/>
    </location>
</feature>
<dbReference type="Pfam" id="PF07907">
    <property type="entry name" value="YibE_F"/>
    <property type="match status" value="1"/>
</dbReference>
<feature type="chain" id="PRO_5011524007" evidence="2">
    <location>
        <begin position="29"/>
        <end position="397"/>
    </location>
</feature>
<dbReference type="PANTHER" id="PTHR41771">
    <property type="entry name" value="MEMBRANE PROTEIN-RELATED"/>
    <property type="match status" value="1"/>
</dbReference>
<keyword evidence="4" id="KW-1185">Reference proteome</keyword>
<feature type="transmembrane region" description="Helical" evidence="1">
    <location>
        <begin position="263"/>
        <end position="283"/>
    </location>
</feature>
<sequence length="397" mass="43454">MKLKSLLYKNIFLLFLLFGMCMGNIAFAANPPAVSSTAQTVPAYVRPQYFYATVEKIQKPPHSPSLFEKESNDAQLVTLKLTSGPNKGSTITSLHKKINMNEVVNMTLLPGDRVIVAKTDNAGKIRYDVADYQRLPYVYILLGIFVLTLLVIGRKVGIKSLFVVCFAIAVILKIMIPEILRGQWPIPYLTFAISALITVVTQITVSGWKAKTWGAILGTVGGVAMASLLASASIFWMHLTGLDTEEAIMLRAQYLHSLNFQDIVFASIILGALGAVMDVAISISSSLQEIQLSNPAISRWNLFSSGLNIGKDIMGTMTNTLILAYLGSFLPLILLFAVQQNMDLIPMLNLGMIVTEIVRALTGSIGLIFTIPITAAITSFFLTVHRPKTNRVPEKIN</sequence>
<keyword evidence="1" id="KW-1133">Transmembrane helix</keyword>
<dbReference type="RefSeq" id="WP_091652135.1">
    <property type="nucleotide sequence ID" value="NZ_FNHQ01000030.1"/>
</dbReference>
<dbReference type="EMBL" id="FNHQ01000030">
    <property type="protein sequence ID" value="SDN21350.1"/>
    <property type="molecule type" value="Genomic_DNA"/>
</dbReference>
<dbReference type="Proteomes" id="UP000199309">
    <property type="component" value="Unassembled WGS sequence"/>
</dbReference>
<proteinExistence type="predicted"/>
<protein>
    <submittedName>
        <fullName evidence="3">Uncharacterized membrane protein</fullName>
    </submittedName>
</protein>
<feature type="transmembrane region" description="Helical" evidence="1">
    <location>
        <begin position="215"/>
        <end position="239"/>
    </location>
</feature>
<dbReference type="OrthoDB" id="5753718at2"/>
<keyword evidence="1" id="KW-0812">Transmembrane</keyword>